<dbReference type="GO" id="GO:0004519">
    <property type="term" value="F:endonuclease activity"/>
    <property type="evidence" value="ECO:0007669"/>
    <property type="project" value="UniProtKB-UniRule"/>
</dbReference>
<proteinExistence type="inferred from homology"/>
<evidence type="ECO:0000256" key="13">
    <source>
        <dbReference type="SAM" id="Coils"/>
    </source>
</evidence>
<keyword evidence="6" id="KW-0460">Magnesium</keyword>
<keyword evidence="2 12" id="KW-0540">Nuclease</keyword>
<evidence type="ECO:0000256" key="11">
    <source>
        <dbReference type="ARBA" id="ARBA00046380"/>
    </source>
</evidence>
<feature type="coiled-coil region" evidence="13">
    <location>
        <begin position="520"/>
        <end position="547"/>
    </location>
</feature>
<accession>A0A916WK86</accession>
<evidence type="ECO:0000256" key="8">
    <source>
        <dbReference type="ARBA" id="ARBA00023118"/>
    </source>
</evidence>
<dbReference type="GO" id="GO:0003677">
    <property type="term" value="F:DNA binding"/>
    <property type="evidence" value="ECO:0007669"/>
    <property type="project" value="UniProtKB-UniRule"/>
</dbReference>
<comment type="function">
    <text evidence="12">CRISPR (clustered regularly interspaced short palindromic repeat) is an adaptive immune system that provides protection against mobile genetic elements (viruses, transposable elements and conjugative plasmids). CRISPR clusters contain spacers, sequences complementary to antecedent mobile elements, and target invading nucleic acids. CRISPR clusters are transcribed and processed into CRISPR RNA (crRNA). In type II CRISPR systems correct processing of pre-crRNA requires a trans-encoded small RNA (tracrRNA), endogenous ribonuclease 3 (rnc) and this protein. The tracrRNA serves as a guide for ribonuclease 3-aided processing of pre-crRNA. Subsequently Cas9/crRNA/tracrRNA endonucleolytically cleaves linear or circular dsDNA target complementary to the spacer; Cas9 is inactive in the absence of the 2 guide RNAs (gRNA). Cas9 recognizes the protospacer adjacent motif (PAM) in the CRISPR repeat sequences to help distinguish self versus nonself, as targets within the bacterial CRISPR locus do not have PAMs. PAM recognition is also required for catalytic activity.</text>
</comment>
<keyword evidence="16" id="KW-1185">Reference proteome</keyword>
<dbReference type="NCBIfam" id="TIGR01865">
    <property type="entry name" value="cas_Csn1"/>
    <property type="match status" value="1"/>
</dbReference>
<dbReference type="InterPro" id="IPR028629">
    <property type="entry name" value="Cas9"/>
</dbReference>
<evidence type="ECO:0000313" key="15">
    <source>
        <dbReference type="EMBL" id="GGB05454.1"/>
    </source>
</evidence>
<evidence type="ECO:0000256" key="7">
    <source>
        <dbReference type="ARBA" id="ARBA00022884"/>
    </source>
</evidence>
<dbReference type="InterPro" id="IPR033114">
    <property type="entry name" value="HNH_CAS9"/>
</dbReference>
<dbReference type="HAMAP" id="MF_01480">
    <property type="entry name" value="Cas9"/>
    <property type="match status" value="1"/>
</dbReference>
<keyword evidence="5 12" id="KW-0378">Hydrolase</keyword>
<dbReference type="Gene3D" id="1.10.30.50">
    <property type="match status" value="1"/>
</dbReference>
<keyword evidence="9 12" id="KW-0238">DNA-binding</keyword>
<evidence type="ECO:0000256" key="6">
    <source>
        <dbReference type="ARBA" id="ARBA00022842"/>
    </source>
</evidence>
<protein>
    <recommendedName>
        <fullName evidence="12">CRISPR-associated endonuclease Cas9</fullName>
        <ecNumber evidence="12">3.1.-.-</ecNumber>
    </recommendedName>
</protein>
<comment type="caution">
    <text evidence="12">Lacks conserved residue(s) required for the propagation of feature annotation.</text>
</comment>
<dbReference type="PROSITE" id="PS51749">
    <property type="entry name" value="HNH_CAS9"/>
    <property type="match status" value="1"/>
</dbReference>
<comment type="domain">
    <text evidence="12">Has 2 endonuclease domains. The discontinuous RuvC-like domain cleaves the target DNA noncomplementary to crRNA while the HNH nuclease domain cleaves the target DNA complementary to crRNA.</text>
</comment>
<feature type="domain" description="HNH Cas9-type" evidence="14">
    <location>
        <begin position="516"/>
        <end position="672"/>
    </location>
</feature>
<evidence type="ECO:0000256" key="2">
    <source>
        <dbReference type="ARBA" id="ARBA00022722"/>
    </source>
</evidence>
<keyword evidence="13" id="KW-0175">Coiled coil</keyword>
<feature type="active site" description="For RuvC-like nuclease domain" evidence="12">
    <location>
        <position position="11"/>
    </location>
</feature>
<dbReference type="Pfam" id="PF13395">
    <property type="entry name" value="HNH_4"/>
    <property type="match status" value="1"/>
</dbReference>
<dbReference type="GO" id="GO:0051607">
    <property type="term" value="P:defense response to virus"/>
    <property type="evidence" value="ECO:0007669"/>
    <property type="project" value="UniProtKB-UniRule"/>
</dbReference>
<evidence type="ECO:0000256" key="3">
    <source>
        <dbReference type="ARBA" id="ARBA00022723"/>
    </source>
</evidence>
<evidence type="ECO:0000259" key="14">
    <source>
        <dbReference type="PROSITE" id="PS51749"/>
    </source>
</evidence>
<dbReference type="EC" id="3.1.-.-" evidence="12"/>
<dbReference type="RefSeq" id="WP_188825677.1">
    <property type="nucleotide sequence ID" value="NZ_BMHH01000019.1"/>
</dbReference>
<reference evidence="15" key="2">
    <citation type="submission" date="2020-09" db="EMBL/GenBank/DDBJ databases">
        <authorList>
            <person name="Sun Q."/>
            <person name="Zhou Y."/>
        </authorList>
    </citation>
    <scope>NUCLEOTIDE SEQUENCE</scope>
    <source>
        <strain evidence="15">CGMCC 1.15082</strain>
    </source>
</reference>
<dbReference type="Pfam" id="PF18541">
    <property type="entry name" value="RuvC_III"/>
    <property type="match status" value="1"/>
</dbReference>
<evidence type="ECO:0000256" key="10">
    <source>
        <dbReference type="ARBA" id="ARBA00023211"/>
    </source>
</evidence>
<dbReference type="InterPro" id="IPR003615">
    <property type="entry name" value="HNH_nuc"/>
</dbReference>
<evidence type="ECO:0000256" key="4">
    <source>
        <dbReference type="ARBA" id="ARBA00022759"/>
    </source>
</evidence>
<dbReference type="InterPro" id="IPR041383">
    <property type="entry name" value="RuvC_III"/>
</dbReference>
<dbReference type="InterPro" id="IPR036397">
    <property type="entry name" value="RNaseH_sf"/>
</dbReference>
<keyword evidence="4 12" id="KW-0255">Endonuclease</keyword>
<evidence type="ECO:0000256" key="1">
    <source>
        <dbReference type="ARBA" id="ARBA00001946"/>
    </source>
</evidence>
<keyword evidence="7 12" id="KW-0694">RNA-binding</keyword>
<gene>
    <name evidence="12 15" type="primary">cas9</name>
    <name evidence="15" type="ORF">GCM10011491_36980</name>
</gene>
<keyword evidence="10" id="KW-0464">Manganese</keyword>
<dbReference type="GO" id="GO:0043571">
    <property type="term" value="P:maintenance of CRISPR repeat elements"/>
    <property type="evidence" value="ECO:0007669"/>
    <property type="project" value="UniProtKB-UniRule"/>
</dbReference>
<comment type="similarity">
    <text evidence="12">Belongs to the CRISPR-associated Cas9 family.</text>
</comment>
<dbReference type="GO" id="GO:0003723">
    <property type="term" value="F:RNA binding"/>
    <property type="evidence" value="ECO:0007669"/>
    <property type="project" value="UniProtKB-UniRule"/>
</dbReference>
<reference evidence="15" key="1">
    <citation type="journal article" date="2014" name="Int. J. Syst. Evol. Microbiol.">
        <title>Complete genome sequence of Corynebacterium casei LMG S-19264T (=DSM 44701T), isolated from a smear-ripened cheese.</title>
        <authorList>
            <consortium name="US DOE Joint Genome Institute (JGI-PGF)"/>
            <person name="Walter F."/>
            <person name="Albersmeier A."/>
            <person name="Kalinowski J."/>
            <person name="Ruckert C."/>
        </authorList>
    </citation>
    <scope>NUCLEOTIDE SEQUENCE</scope>
    <source>
        <strain evidence="15">CGMCC 1.15082</strain>
    </source>
</reference>
<dbReference type="EMBL" id="BMHH01000019">
    <property type="protein sequence ID" value="GGB05454.1"/>
    <property type="molecule type" value="Genomic_DNA"/>
</dbReference>
<evidence type="ECO:0000313" key="16">
    <source>
        <dbReference type="Proteomes" id="UP000646478"/>
    </source>
</evidence>
<evidence type="ECO:0000256" key="12">
    <source>
        <dbReference type="HAMAP-Rule" id="MF_01480"/>
    </source>
</evidence>
<dbReference type="AlphaFoldDB" id="A0A916WK86"/>
<organism evidence="15 16">
    <name type="scientific">Brucella endophytica</name>
    <dbReference type="NCBI Taxonomy" id="1963359"/>
    <lineage>
        <taxon>Bacteria</taxon>
        <taxon>Pseudomonadati</taxon>
        <taxon>Pseudomonadota</taxon>
        <taxon>Alphaproteobacteria</taxon>
        <taxon>Hyphomicrobiales</taxon>
        <taxon>Brucellaceae</taxon>
        <taxon>Brucella/Ochrobactrum group</taxon>
        <taxon>Brucella</taxon>
    </lineage>
</organism>
<dbReference type="Gene3D" id="3.30.420.10">
    <property type="entry name" value="Ribonuclease H-like superfamily/Ribonuclease H"/>
    <property type="match status" value="1"/>
</dbReference>
<dbReference type="InterPro" id="IPR040619">
    <property type="entry name" value="Cas9_alpha-helical_lobe"/>
</dbReference>
<dbReference type="Pfam" id="PF18470">
    <property type="entry name" value="Cas9_a"/>
    <property type="match status" value="1"/>
</dbReference>
<sequence>MIDESLAFGIDLGIGSEGWAVLRRPIMDAPGVIEGLGSWCFDVPETDKERTPTNQIRRGNRLLRRVTRRRRKRMTEIRQVFHAHGLLSSLKPEMLKGQKPGLNPWELRARGLDKPLKPVEFAVALAHIAKRRGFKSAAKRKAANTSGDDKKMLAALEATQERLARYRTVGEMFARDPDFAARRRNRDGVFDRTASRDDLFHEVGSLFAAQRRLGQDFASPELEEAYKVIAFRQKPMQDSEKLVGACIFEPDEKRAAKLAPSFERFRLLTRLINLRVRRADGREEPLSPDELARATSDLGKTAKLTAKKVRSLIGLAGDERFTTIKPEDEGRDIATRTGEALPGTAALRKALGETLWAQMRDRPDQLDDVAHVLSFFETNDTIAAKLAELGLEAAVLDALLAALDDEKALFAKFKGAGHISAKACRALLPHLEQGKRYDEACALAGYNHAVSGLSDRDAVTTKAQFNDLVKEVGESIANPIARKALTEGLKQLWAMRNRWGLPGSIHIELARDVGNSIEKRREIESEIDKITAQRERERKEVAELLNLTHVNGDTLLRYRLWKEQGGKCLYTGKDIHITQVIATDNSVQVDHILPWSRFGDDSFNNKTLCLAGANQQKKRATPYEWLAGQGADAWEAFVERVETNKQLRGFKKRNYLLKNAEEAAKKFRERNLNDTRYAARLLAEAVKLFYPVGERAGKGERRRVYTRPGALTAALRQAWGLESLKKINGERVRDDRHHALDALTVAAIGEGEVQRLTRSFQEWEQQGLGRPLRRVTPPWDGFRNDVLAAYEKAFVARPERRRARGEGHAATIRQVAMRDGETIVFERKAVTALKEADLDRIKDPERNHLIVAAVRAWIAEGRPADKLPKSKQGHMIAKVRLAAKNKAAVMVRGGTADRGEMVRVDVFTKPNRKGKDEWYLVPIYPHQVMNRQAWPHPPMRSVVAYKDESEWTQIDAGHTFRFSLYPRSYVEVAKSTGEVFEGYFSGLDRSTGAISLDSWNDPTTAIRGIGAKTLLSIRKYTVDRFGARFEVKNEVRTWHGEECISHNPPG</sequence>
<dbReference type="Proteomes" id="UP000646478">
    <property type="component" value="Unassembled WGS sequence"/>
</dbReference>
<evidence type="ECO:0000256" key="5">
    <source>
        <dbReference type="ARBA" id="ARBA00022801"/>
    </source>
</evidence>
<keyword evidence="8 12" id="KW-0051">Antiviral defense</keyword>
<dbReference type="GO" id="GO:0046872">
    <property type="term" value="F:metal ion binding"/>
    <property type="evidence" value="ECO:0007669"/>
    <property type="project" value="UniProtKB-UniRule"/>
</dbReference>
<comment type="subunit">
    <text evidence="11 12">Monomer. Binds crRNA and tracrRNA.</text>
</comment>
<evidence type="ECO:0000256" key="9">
    <source>
        <dbReference type="ARBA" id="ARBA00023125"/>
    </source>
</evidence>
<dbReference type="GO" id="GO:0016787">
    <property type="term" value="F:hydrolase activity"/>
    <property type="evidence" value="ECO:0007669"/>
    <property type="project" value="UniProtKB-KW"/>
</dbReference>
<comment type="cofactor">
    <cofactor evidence="1">
        <name>Mg(2+)</name>
        <dbReference type="ChEBI" id="CHEBI:18420"/>
    </cofactor>
</comment>
<name>A0A916WK86_9HYPH</name>
<comment type="caution">
    <text evidence="15">The sequence shown here is derived from an EMBL/GenBank/DDBJ whole genome shotgun (WGS) entry which is preliminary data.</text>
</comment>
<feature type="active site" description="Proton acceptor for HNH nuclease domain" evidence="12">
    <location>
        <position position="591"/>
    </location>
</feature>
<keyword evidence="3" id="KW-0479">Metal-binding</keyword>